<name>A0A8T0QSL9_PANVG</name>
<organism evidence="4 5">
    <name type="scientific">Panicum virgatum</name>
    <name type="common">Blackwell switchgrass</name>
    <dbReference type="NCBI Taxonomy" id="38727"/>
    <lineage>
        <taxon>Eukaryota</taxon>
        <taxon>Viridiplantae</taxon>
        <taxon>Streptophyta</taxon>
        <taxon>Embryophyta</taxon>
        <taxon>Tracheophyta</taxon>
        <taxon>Spermatophyta</taxon>
        <taxon>Magnoliopsida</taxon>
        <taxon>Liliopsida</taxon>
        <taxon>Poales</taxon>
        <taxon>Poaceae</taxon>
        <taxon>PACMAD clade</taxon>
        <taxon>Panicoideae</taxon>
        <taxon>Panicodae</taxon>
        <taxon>Paniceae</taxon>
        <taxon>Panicinae</taxon>
        <taxon>Panicum</taxon>
        <taxon>Panicum sect. Hiantes</taxon>
    </lineage>
</organism>
<accession>A0A8T0QSL9</accession>
<keyword evidence="1" id="KW-0479">Metal-binding</keyword>
<dbReference type="Proteomes" id="UP000823388">
    <property type="component" value="Chromosome 6N"/>
</dbReference>
<dbReference type="GO" id="GO:0008270">
    <property type="term" value="F:zinc ion binding"/>
    <property type="evidence" value="ECO:0007669"/>
    <property type="project" value="UniProtKB-KW"/>
</dbReference>
<dbReference type="PROSITE" id="PS50158">
    <property type="entry name" value="ZF_CCHC"/>
    <property type="match status" value="1"/>
</dbReference>
<protein>
    <recommendedName>
        <fullName evidence="3">CCHC-type domain-containing protein</fullName>
    </recommendedName>
</protein>
<dbReference type="EMBL" id="CM029048">
    <property type="protein sequence ID" value="KAG2576029.1"/>
    <property type="molecule type" value="Genomic_DNA"/>
</dbReference>
<dbReference type="Gene3D" id="4.10.60.10">
    <property type="entry name" value="Zinc finger, CCHC-type"/>
    <property type="match status" value="2"/>
</dbReference>
<feature type="compositionally biased region" description="Basic residues" evidence="2">
    <location>
        <begin position="36"/>
        <end position="45"/>
    </location>
</feature>
<sequence>MVNKLEEGSNRAQLTQPTTDKSQSEKSTSAKEQAKSKKHKSKAKRRCYWCKEKGHNVQTCPALKPKLVSSSGSSDFPAEATGLFGDTGLSGKNLSDYPVKPEAAQATTSKARRPAQSHNKVEKKESHTSKAVNEQKGFRQRICYNCRKKGHLGKDCPHGNFTLPNLVNKRHNVTCMPKVSNGEPKVTSAPRATKAIWVPKIYVTNLCGPNQVWVPKHA</sequence>
<reference evidence="4" key="1">
    <citation type="submission" date="2020-05" db="EMBL/GenBank/DDBJ databases">
        <title>WGS assembly of Panicum virgatum.</title>
        <authorList>
            <person name="Lovell J.T."/>
            <person name="Jenkins J."/>
            <person name="Shu S."/>
            <person name="Juenger T.E."/>
            <person name="Schmutz J."/>
        </authorList>
    </citation>
    <scope>NUCLEOTIDE SEQUENCE</scope>
    <source>
        <strain evidence="4">AP13</strain>
    </source>
</reference>
<dbReference type="AlphaFoldDB" id="A0A8T0QSL9"/>
<proteinExistence type="predicted"/>
<dbReference type="SUPFAM" id="SSF57756">
    <property type="entry name" value="Retrovirus zinc finger-like domains"/>
    <property type="match status" value="2"/>
</dbReference>
<feature type="domain" description="CCHC-type" evidence="3">
    <location>
        <begin position="143"/>
        <end position="157"/>
    </location>
</feature>
<evidence type="ECO:0000313" key="5">
    <source>
        <dbReference type="Proteomes" id="UP000823388"/>
    </source>
</evidence>
<dbReference type="InterPro" id="IPR036875">
    <property type="entry name" value="Znf_CCHC_sf"/>
</dbReference>
<dbReference type="GO" id="GO:0003676">
    <property type="term" value="F:nucleic acid binding"/>
    <property type="evidence" value="ECO:0007669"/>
    <property type="project" value="InterPro"/>
</dbReference>
<keyword evidence="1" id="KW-0863">Zinc-finger</keyword>
<comment type="caution">
    <text evidence="4">The sequence shown here is derived from an EMBL/GenBank/DDBJ whole genome shotgun (WGS) entry which is preliminary data.</text>
</comment>
<dbReference type="Pfam" id="PF00098">
    <property type="entry name" value="zf-CCHC"/>
    <property type="match status" value="1"/>
</dbReference>
<feature type="compositionally biased region" description="Basic and acidic residues" evidence="2">
    <location>
        <begin position="22"/>
        <end position="35"/>
    </location>
</feature>
<dbReference type="InterPro" id="IPR001878">
    <property type="entry name" value="Znf_CCHC"/>
</dbReference>
<feature type="compositionally biased region" description="Basic and acidic residues" evidence="2">
    <location>
        <begin position="119"/>
        <end position="128"/>
    </location>
</feature>
<evidence type="ECO:0000256" key="2">
    <source>
        <dbReference type="SAM" id="MobiDB-lite"/>
    </source>
</evidence>
<gene>
    <name evidence="4" type="ORF">PVAP13_6NG036824</name>
</gene>
<evidence type="ECO:0000259" key="3">
    <source>
        <dbReference type="PROSITE" id="PS50158"/>
    </source>
</evidence>
<keyword evidence="5" id="KW-1185">Reference proteome</keyword>
<evidence type="ECO:0000313" key="4">
    <source>
        <dbReference type="EMBL" id="KAG2576029.1"/>
    </source>
</evidence>
<feature type="compositionally biased region" description="Polar residues" evidence="2">
    <location>
        <begin position="10"/>
        <end position="21"/>
    </location>
</feature>
<feature type="region of interest" description="Disordered" evidence="2">
    <location>
        <begin position="94"/>
        <end position="133"/>
    </location>
</feature>
<feature type="region of interest" description="Disordered" evidence="2">
    <location>
        <begin position="1"/>
        <end position="45"/>
    </location>
</feature>
<dbReference type="SMART" id="SM00343">
    <property type="entry name" value="ZnF_C2HC"/>
    <property type="match status" value="2"/>
</dbReference>
<keyword evidence="1" id="KW-0862">Zinc</keyword>
<evidence type="ECO:0000256" key="1">
    <source>
        <dbReference type="PROSITE-ProRule" id="PRU00047"/>
    </source>
</evidence>